<reference evidence="1" key="1">
    <citation type="journal article" date="2022" name="bioRxiv">
        <title>Population genetic analysis of Ophidiomyces ophidiicola, the causative agent of snake fungal disease, indicates recent introductions to the USA.</title>
        <authorList>
            <person name="Ladner J.T."/>
            <person name="Palmer J.M."/>
            <person name="Ettinger C.L."/>
            <person name="Stajich J.E."/>
            <person name="Farrell T.M."/>
            <person name="Glorioso B.M."/>
            <person name="Lawson B."/>
            <person name="Price S.J."/>
            <person name="Stengle A.G."/>
            <person name="Grear D.A."/>
            <person name="Lorch J.M."/>
        </authorList>
    </citation>
    <scope>NUCLEOTIDE SEQUENCE</scope>
    <source>
        <strain evidence="1">NWHC 24266-5</strain>
    </source>
</reference>
<dbReference type="EMBL" id="JALBCA010000144">
    <property type="protein sequence ID" value="KAI2382109.1"/>
    <property type="molecule type" value="Genomic_DNA"/>
</dbReference>
<protein>
    <submittedName>
        <fullName evidence="1">Rab proteins geranylgeranyltransferase component A</fullName>
    </submittedName>
</protein>
<accession>A0ACB8UP42</accession>
<name>A0ACB8UP42_9EURO</name>
<comment type="caution">
    <text evidence="1">The sequence shown here is derived from an EMBL/GenBank/DDBJ whole genome shotgun (WGS) entry which is preliminary data.</text>
</comment>
<proteinExistence type="predicted"/>
<evidence type="ECO:0000313" key="1">
    <source>
        <dbReference type="EMBL" id="KAI2382109.1"/>
    </source>
</evidence>
<organism evidence="1">
    <name type="scientific">Ophidiomyces ophidiicola</name>
    <dbReference type="NCBI Taxonomy" id="1387563"/>
    <lineage>
        <taxon>Eukaryota</taxon>
        <taxon>Fungi</taxon>
        <taxon>Dikarya</taxon>
        <taxon>Ascomycota</taxon>
        <taxon>Pezizomycotina</taxon>
        <taxon>Eurotiomycetes</taxon>
        <taxon>Eurotiomycetidae</taxon>
        <taxon>Onygenales</taxon>
        <taxon>Onygenaceae</taxon>
        <taxon>Ophidiomyces</taxon>
    </lineage>
</organism>
<gene>
    <name evidence="1" type="primary">MRS6</name>
    <name evidence="1" type="ORF">LOY88_006311</name>
</gene>
<sequence>MNTLNDTTWDVLISGTGLPQSLLALALSRSGKRVLHTDKNDHYGGPDAALSLQEAEDWAKKVNEESTFGPFECASVWRLPTLETKDKTSLSFSRAYTLSLSPQIIYTRSKLLSSLVSSRIYRQLEFQAVGSWWVSRHRGHDGAQSQTEPQSRKLQRVPGSREDVFADDTLTMKSKRSLMKLLRYLSSSDEGDSVPSEESSLSLPDFLHSMFQIPSDLYDPLSSLCLSLLSLSQTSAGSAIPKIKRHLQSIGVFGPGFSSVLPKWGGCSEIAQVACRACAVGGGIYALNKKLERVQPVDGSHGLLDAYFADGERVSTNYLVGSEWDLPAGAQRTRLLTLQKVSRCILIVSSPLDTVFPSTSENGPASAATVVIAPGTMDEPPVYLTIHSSDTGECPLGQCIIYGAVLQAPEKGPPRIDSAVKTLLDSMDPTARVLWKLQYTQLGCLDTSNSRQDVLRGAFDQILLFSPPYLDLEFNDCMIDEVRHVWKEIMGEDVEESKFLLFEDREDTSEEPPDIQ</sequence>